<evidence type="ECO:0000259" key="3">
    <source>
        <dbReference type="Pfam" id="PF00144"/>
    </source>
</evidence>
<accession>A0ABS7PLF6</accession>
<feature type="transmembrane region" description="Helical" evidence="1">
    <location>
        <begin position="595"/>
        <end position="616"/>
    </location>
</feature>
<keyword evidence="1" id="KW-1133">Transmembrane helix</keyword>
<dbReference type="RefSeq" id="WP_222989249.1">
    <property type="nucleotide sequence ID" value="NZ_JAINVV010000004.1"/>
</dbReference>
<feature type="transmembrane region" description="Helical" evidence="1">
    <location>
        <begin position="628"/>
        <end position="651"/>
    </location>
</feature>
<dbReference type="EMBL" id="JAINVV010000004">
    <property type="protein sequence ID" value="MBY8822145.1"/>
    <property type="molecule type" value="Genomic_DNA"/>
</dbReference>
<organism evidence="4 5">
    <name type="scientific">Sphingomonas colocasiae</name>
    <dbReference type="NCBI Taxonomy" id="1848973"/>
    <lineage>
        <taxon>Bacteria</taxon>
        <taxon>Pseudomonadati</taxon>
        <taxon>Pseudomonadota</taxon>
        <taxon>Alphaproteobacteria</taxon>
        <taxon>Sphingomonadales</taxon>
        <taxon>Sphingomonadaceae</taxon>
        <taxon>Sphingomonas</taxon>
    </lineage>
</organism>
<keyword evidence="2" id="KW-0732">Signal</keyword>
<dbReference type="InterPro" id="IPR001466">
    <property type="entry name" value="Beta-lactam-related"/>
</dbReference>
<feature type="signal peptide" evidence="2">
    <location>
        <begin position="1"/>
        <end position="21"/>
    </location>
</feature>
<proteinExistence type="predicted"/>
<dbReference type="PANTHER" id="PTHR46825">
    <property type="entry name" value="D-ALANYL-D-ALANINE-CARBOXYPEPTIDASE/ENDOPEPTIDASE AMPH"/>
    <property type="match status" value="1"/>
</dbReference>
<feature type="chain" id="PRO_5045090019" evidence="2">
    <location>
        <begin position="22"/>
        <end position="657"/>
    </location>
</feature>
<keyword evidence="1" id="KW-0472">Membrane</keyword>
<evidence type="ECO:0000313" key="4">
    <source>
        <dbReference type="EMBL" id="MBY8822145.1"/>
    </source>
</evidence>
<dbReference type="InterPro" id="IPR050491">
    <property type="entry name" value="AmpC-like"/>
</dbReference>
<protein>
    <submittedName>
        <fullName evidence="4">Beta-lactamase family protein</fullName>
    </submittedName>
</protein>
<feature type="domain" description="Beta-lactamase-related" evidence="3">
    <location>
        <begin position="65"/>
        <end position="380"/>
    </location>
</feature>
<dbReference type="Proteomes" id="UP000706039">
    <property type="component" value="Unassembled WGS sequence"/>
</dbReference>
<feature type="transmembrane region" description="Helical" evidence="1">
    <location>
        <begin position="556"/>
        <end position="575"/>
    </location>
</feature>
<dbReference type="SUPFAM" id="SSF56601">
    <property type="entry name" value="beta-lactamase/transpeptidase-like"/>
    <property type="match status" value="1"/>
</dbReference>
<dbReference type="Gene3D" id="3.40.710.10">
    <property type="entry name" value="DD-peptidase/beta-lactamase superfamily"/>
    <property type="match status" value="1"/>
</dbReference>
<name>A0ABS7PLF6_9SPHN</name>
<evidence type="ECO:0000256" key="1">
    <source>
        <dbReference type="SAM" id="Phobius"/>
    </source>
</evidence>
<dbReference type="Pfam" id="PF00144">
    <property type="entry name" value="Beta-lactamase"/>
    <property type="match status" value="1"/>
</dbReference>
<sequence>MKRLKLAFAALIGLAASPAAAQAPATPRPTAPAPVAVSAPAAATTPVLTKADADAWLDGFFPYALQRGDIAGGVVVIVKDGQVLTQRGYGFSDVDARKPVDPETTMFRPGSVSKLFTWTSVMQLVEQGKLNLDADVNTYLDFRIPPRDGKPITLRNLMTHTPGFEEAVRGLIASGTTATPLDAVLKRWTPKRIFDPGTTPAYSNYATALAGYIVQRVSGMPFDDYVERNIFGRIGMTRSSFRQPLPASLQPLMSRGYQLGSGKPMPYEVIEAAPAGSLAATASDIARFMIAHLAQGGPLLSPQTARTMHTTYLDILPPLNRMALGFYEQNQNGHRVIMHGGDTRLFHSALWLFIDDNVGMFVSLNSTGRDGATGAVRGALLAQFADRYFPAPPPRDGRVDAKTAAEHARMMVGNYIVSRRSQTSFLWAGALINQIEVTLNPDGTLLIPSSKTIGGAPRKWVEIAPFVWREAGGEMRMAAKVVDGKVQRFSYDPGAPISLFERAPWYADKGWLNPLAWVAFAILLITALSWPAAAIARRIYAATLPLAGQDRKAYHLVRASALAALLAAGGWAYLLSIMGANPNNINGAYDTHVTLLQIIGPIVFFGAVAVAAWNAWRTWAGKRSWIARIWSVLVLLAAAVLVWGVVSYGLIGFGLDY</sequence>
<feature type="transmembrane region" description="Helical" evidence="1">
    <location>
        <begin position="515"/>
        <end position="536"/>
    </location>
</feature>
<keyword evidence="5" id="KW-1185">Reference proteome</keyword>
<keyword evidence="1" id="KW-0812">Transmembrane</keyword>
<dbReference type="PANTHER" id="PTHR46825:SF9">
    <property type="entry name" value="BETA-LACTAMASE-RELATED DOMAIN-CONTAINING PROTEIN"/>
    <property type="match status" value="1"/>
</dbReference>
<evidence type="ECO:0000313" key="5">
    <source>
        <dbReference type="Proteomes" id="UP000706039"/>
    </source>
</evidence>
<evidence type="ECO:0000256" key="2">
    <source>
        <dbReference type="SAM" id="SignalP"/>
    </source>
</evidence>
<dbReference type="InterPro" id="IPR012338">
    <property type="entry name" value="Beta-lactam/transpept-like"/>
</dbReference>
<gene>
    <name evidence="4" type="ORF">K7G82_07580</name>
</gene>
<comment type="caution">
    <text evidence="4">The sequence shown here is derived from an EMBL/GenBank/DDBJ whole genome shotgun (WGS) entry which is preliminary data.</text>
</comment>
<reference evidence="4 5" key="1">
    <citation type="submission" date="2021-08" db="EMBL/GenBank/DDBJ databases">
        <authorList>
            <person name="Tuo L."/>
        </authorList>
    </citation>
    <scope>NUCLEOTIDE SEQUENCE [LARGE SCALE GENOMIC DNA]</scope>
    <source>
        <strain evidence="4 5">JCM 31229</strain>
    </source>
</reference>